<dbReference type="InterPro" id="IPR050155">
    <property type="entry name" value="HAD-like_hydrolase_sf"/>
</dbReference>
<comment type="caution">
    <text evidence="1">The sequence shown here is derived from an EMBL/GenBank/DDBJ whole genome shotgun (WGS) entry which is preliminary data.</text>
</comment>
<sequence>MLWDIDLTLIELPGIGGSWYTEALATAAGIDLTEMPKFAGRTELAITSELLTAHGVEPTGALVRHVWRELISASTRSRPTLSEHGRALPGAADALTALAARDGVVQSLVTGNLPEIAEHKLSAFGLHAHLDFEIGGYGSFSAHRPDLVERAVALAEAKHDTRFAPEAVVVVGDTPHDVESALRHGAMAVGVATGWFGGDELRESGAHLVLDDLSDTTAVLSGFLS</sequence>
<evidence type="ECO:0000313" key="2">
    <source>
        <dbReference type="Proteomes" id="UP000635245"/>
    </source>
</evidence>
<gene>
    <name evidence="1" type="ORF">JHE00_20490</name>
</gene>
<dbReference type="InterPro" id="IPR023198">
    <property type="entry name" value="PGP-like_dom2"/>
</dbReference>
<dbReference type="PANTHER" id="PTHR43434:SF19">
    <property type="entry name" value="PHOSPHONOACETALDEHYDE HYDROLASE"/>
    <property type="match status" value="1"/>
</dbReference>
<dbReference type="GO" id="GO:0008967">
    <property type="term" value="F:phosphoglycolate phosphatase activity"/>
    <property type="evidence" value="ECO:0007669"/>
    <property type="project" value="TreeGrafter"/>
</dbReference>
<dbReference type="EMBL" id="JAENJH010000005">
    <property type="protein sequence ID" value="MBK1786711.1"/>
    <property type="molecule type" value="Genomic_DNA"/>
</dbReference>
<dbReference type="Gene3D" id="1.10.150.240">
    <property type="entry name" value="Putative phosphatase, domain 2"/>
    <property type="match status" value="1"/>
</dbReference>
<dbReference type="GO" id="GO:0005829">
    <property type="term" value="C:cytosol"/>
    <property type="evidence" value="ECO:0007669"/>
    <property type="project" value="TreeGrafter"/>
</dbReference>
<accession>A0A934QU96</accession>
<evidence type="ECO:0000313" key="1">
    <source>
        <dbReference type="EMBL" id="MBK1786711.1"/>
    </source>
</evidence>
<keyword evidence="1" id="KW-0378">Hydrolase</keyword>
<keyword evidence="2" id="KW-1185">Reference proteome</keyword>
<dbReference type="Pfam" id="PF00702">
    <property type="entry name" value="Hydrolase"/>
    <property type="match status" value="1"/>
</dbReference>
<dbReference type="SFLD" id="SFLDS00003">
    <property type="entry name" value="Haloacid_Dehalogenase"/>
    <property type="match status" value="1"/>
</dbReference>
<dbReference type="Gene3D" id="3.40.50.1000">
    <property type="entry name" value="HAD superfamily/HAD-like"/>
    <property type="match status" value="1"/>
</dbReference>
<dbReference type="InterPro" id="IPR036412">
    <property type="entry name" value="HAD-like_sf"/>
</dbReference>
<name>A0A934QU96_9PSEU</name>
<dbReference type="AlphaFoldDB" id="A0A934QU96"/>
<protein>
    <submittedName>
        <fullName evidence="1">Haloacid dehalogenase-like hydrolase</fullName>
    </submittedName>
</protein>
<dbReference type="GO" id="GO:0006281">
    <property type="term" value="P:DNA repair"/>
    <property type="evidence" value="ECO:0007669"/>
    <property type="project" value="TreeGrafter"/>
</dbReference>
<organism evidence="1 2">
    <name type="scientific">Prauserella cavernicola</name>
    <dbReference type="NCBI Taxonomy" id="2800127"/>
    <lineage>
        <taxon>Bacteria</taxon>
        <taxon>Bacillati</taxon>
        <taxon>Actinomycetota</taxon>
        <taxon>Actinomycetes</taxon>
        <taxon>Pseudonocardiales</taxon>
        <taxon>Pseudonocardiaceae</taxon>
        <taxon>Prauserella</taxon>
    </lineage>
</organism>
<reference evidence="1" key="1">
    <citation type="submission" date="2020-12" db="EMBL/GenBank/DDBJ databases">
        <title>Prauserella sp. ASG 168, a novel actinomycete isolated from cave rock.</title>
        <authorList>
            <person name="Suriyachadkun C."/>
        </authorList>
    </citation>
    <scope>NUCLEOTIDE SEQUENCE</scope>
    <source>
        <strain evidence="1">ASG 168</strain>
    </source>
</reference>
<dbReference type="SUPFAM" id="SSF56784">
    <property type="entry name" value="HAD-like"/>
    <property type="match status" value="1"/>
</dbReference>
<dbReference type="PANTHER" id="PTHR43434">
    <property type="entry name" value="PHOSPHOGLYCOLATE PHOSPHATASE"/>
    <property type="match status" value="1"/>
</dbReference>
<dbReference type="SFLD" id="SFLDG01129">
    <property type="entry name" value="C1.5:_HAD__Beta-PGM__Phosphata"/>
    <property type="match status" value="1"/>
</dbReference>
<dbReference type="Proteomes" id="UP000635245">
    <property type="component" value="Unassembled WGS sequence"/>
</dbReference>
<dbReference type="InterPro" id="IPR023214">
    <property type="entry name" value="HAD_sf"/>
</dbReference>
<proteinExistence type="predicted"/>